<keyword evidence="1" id="KW-0853">WD repeat</keyword>
<organism evidence="3 4">
    <name type="scientific">Bugula neritina</name>
    <name type="common">Brown bryozoan</name>
    <name type="synonym">Sertularia neritina</name>
    <dbReference type="NCBI Taxonomy" id="10212"/>
    <lineage>
        <taxon>Eukaryota</taxon>
        <taxon>Metazoa</taxon>
        <taxon>Spiralia</taxon>
        <taxon>Lophotrochozoa</taxon>
        <taxon>Bryozoa</taxon>
        <taxon>Gymnolaemata</taxon>
        <taxon>Cheilostomatida</taxon>
        <taxon>Flustrina</taxon>
        <taxon>Buguloidea</taxon>
        <taxon>Bugulidae</taxon>
        <taxon>Bugula</taxon>
    </lineage>
</organism>
<keyword evidence="4" id="KW-1185">Reference proteome</keyword>
<proteinExistence type="predicted"/>
<dbReference type="OrthoDB" id="20669at2759"/>
<dbReference type="SMART" id="SM00320">
    <property type="entry name" value="WD40"/>
    <property type="match status" value="3"/>
</dbReference>
<dbReference type="InterPro" id="IPR015943">
    <property type="entry name" value="WD40/YVTN_repeat-like_dom_sf"/>
</dbReference>
<dbReference type="PANTHER" id="PTHR44525">
    <property type="entry name" value="WD REPEAT-CONTAINING PROTEIN 27"/>
    <property type="match status" value="1"/>
</dbReference>
<comment type="caution">
    <text evidence="3">The sequence shown here is derived from an EMBL/GenBank/DDBJ whole genome shotgun (WGS) entry which is preliminary data.</text>
</comment>
<feature type="compositionally biased region" description="Basic residues" evidence="2">
    <location>
        <begin position="423"/>
        <end position="433"/>
    </location>
</feature>
<reference evidence="3" key="1">
    <citation type="submission" date="2020-06" db="EMBL/GenBank/DDBJ databases">
        <title>Draft genome of Bugula neritina, a colonial animal packing powerful symbionts and potential medicines.</title>
        <authorList>
            <person name="Rayko M."/>
        </authorList>
    </citation>
    <scope>NUCLEOTIDE SEQUENCE [LARGE SCALE GENOMIC DNA]</scope>
    <source>
        <strain evidence="3">Kwan_BN1</strain>
    </source>
</reference>
<dbReference type="Proteomes" id="UP000593567">
    <property type="component" value="Unassembled WGS sequence"/>
</dbReference>
<feature type="region of interest" description="Disordered" evidence="2">
    <location>
        <begin position="403"/>
        <end position="433"/>
    </location>
</feature>
<dbReference type="PROSITE" id="PS50082">
    <property type="entry name" value="WD_REPEATS_2"/>
    <property type="match status" value="1"/>
</dbReference>
<dbReference type="Pfam" id="PF00400">
    <property type="entry name" value="WD40"/>
    <property type="match status" value="2"/>
</dbReference>
<name>A0A7J7JEI0_BUGNE</name>
<accession>A0A7J7JEI0</accession>
<sequence length="464" mass="50539">MEGEQLHCNEGKWFVNKIDSISHQGLQHGAFSQSAHGTYIAIVNSQHGIDVHSYDVEDNELKLVMTLEGHRDAPTCLSFSHSTEPVLLISCARDYVIKWNVTECLINQHNDVSIKGKVVMQTPSAGVTNICWSVEDDVVAICTGCDIIIYDVESYASVHELRGHTDTVTCAAFCPHYQTTLVSASVDRTFMIWNSSSGELLYKSSIISSSPIDQVVMNDFKEEFILAFSDGMIRSYDISAESTFSQLRSVDLDKLLNGVGQVSGDSVAVAAAALSLLPLSVSLDLSETADLLPHDDIHSVRSVFSSVDLLVILTSSHIVVLNERTEETIAVEKLTDVNIGYISSTSLCVLPSESDLGLSNTVQCLTSRLFDSKLQLTHVSPLSVYKAKQATDCALSVISRMPADPGSPLRSSLVPKQTPKSTGKIKSKAKRIDKKGGRVLDQPVVHKTKIRSSGYATSHSKSYL</sequence>
<dbReference type="InterPro" id="IPR042411">
    <property type="entry name" value="WDR27"/>
</dbReference>
<dbReference type="PROSITE" id="PS50294">
    <property type="entry name" value="WD_REPEATS_REGION"/>
    <property type="match status" value="1"/>
</dbReference>
<dbReference type="AlphaFoldDB" id="A0A7J7JEI0"/>
<protein>
    <submittedName>
        <fullName evidence="3">WDR27</fullName>
    </submittedName>
</protein>
<evidence type="ECO:0000313" key="3">
    <source>
        <dbReference type="EMBL" id="KAF6024011.1"/>
    </source>
</evidence>
<dbReference type="InterPro" id="IPR001680">
    <property type="entry name" value="WD40_rpt"/>
</dbReference>
<dbReference type="Gene3D" id="2.130.10.10">
    <property type="entry name" value="YVTN repeat-like/Quinoprotein amine dehydrogenase"/>
    <property type="match status" value="1"/>
</dbReference>
<dbReference type="SUPFAM" id="SSF50978">
    <property type="entry name" value="WD40 repeat-like"/>
    <property type="match status" value="1"/>
</dbReference>
<evidence type="ECO:0000256" key="2">
    <source>
        <dbReference type="SAM" id="MobiDB-lite"/>
    </source>
</evidence>
<evidence type="ECO:0000256" key="1">
    <source>
        <dbReference type="PROSITE-ProRule" id="PRU00221"/>
    </source>
</evidence>
<evidence type="ECO:0000313" key="4">
    <source>
        <dbReference type="Proteomes" id="UP000593567"/>
    </source>
</evidence>
<dbReference type="EMBL" id="VXIV02002632">
    <property type="protein sequence ID" value="KAF6024011.1"/>
    <property type="molecule type" value="Genomic_DNA"/>
</dbReference>
<dbReference type="InterPro" id="IPR036322">
    <property type="entry name" value="WD40_repeat_dom_sf"/>
</dbReference>
<feature type="repeat" description="WD" evidence="1">
    <location>
        <begin position="161"/>
        <end position="203"/>
    </location>
</feature>
<gene>
    <name evidence="3" type="ORF">EB796_017670</name>
</gene>
<dbReference type="PANTHER" id="PTHR44525:SF1">
    <property type="entry name" value="WD REPEAT-CONTAINING PROTEIN 27"/>
    <property type="match status" value="1"/>
</dbReference>